<dbReference type="Proteomes" id="UP000626148">
    <property type="component" value="Unassembled WGS sequence"/>
</dbReference>
<dbReference type="InterPro" id="IPR012347">
    <property type="entry name" value="Ferritin-like"/>
</dbReference>
<dbReference type="SUPFAM" id="SSF47240">
    <property type="entry name" value="Ferritin-like"/>
    <property type="match status" value="1"/>
</dbReference>
<proteinExistence type="predicted"/>
<organism evidence="1 2">
    <name type="scientific">Saccharospirillum salsuginis</name>
    <dbReference type="NCBI Taxonomy" id="418750"/>
    <lineage>
        <taxon>Bacteria</taxon>
        <taxon>Pseudomonadati</taxon>
        <taxon>Pseudomonadota</taxon>
        <taxon>Gammaproteobacteria</taxon>
        <taxon>Oceanospirillales</taxon>
        <taxon>Saccharospirillaceae</taxon>
        <taxon>Saccharospirillum</taxon>
    </lineage>
</organism>
<name>A0A918K6G0_9GAMM</name>
<dbReference type="GO" id="GO:0006400">
    <property type="term" value="P:tRNA modification"/>
    <property type="evidence" value="ECO:0007669"/>
    <property type="project" value="InterPro"/>
</dbReference>
<dbReference type="AlphaFoldDB" id="A0A918K6G0"/>
<comment type="caution">
    <text evidence="1">The sequence shown here is derived from an EMBL/GenBank/DDBJ whole genome shotgun (WGS) entry which is preliminary data.</text>
</comment>
<dbReference type="EMBL" id="BMXR01000004">
    <property type="protein sequence ID" value="GGX51609.1"/>
    <property type="molecule type" value="Genomic_DNA"/>
</dbReference>
<reference evidence="1" key="2">
    <citation type="submission" date="2020-09" db="EMBL/GenBank/DDBJ databases">
        <authorList>
            <person name="Sun Q."/>
            <person name="Kim S."/>
        </authorList>
    </citation>
    <scope>NUCLEOTIDE SEQUENCE</scope>
    <source>
        <strain evidence="1">KCTC 22169</strain>
    </source>
</reference>
<dbReference type="GO" id="GO:0045301">
    <property type="term" value="F:tRNA 2-(methylsulfanyl)-N(6)-isopentenyladenosine(37) hydroxylase activity"/>
    <property type="evidence" value="ECO:0007669"/>
    <property type="project" value="InterPro"/>
</dbReference>
<evidence type="ECO:0000313" key="1">
    <source>
        <dbReference type="EMBL" id="GGX51609.1"/>
    </source>
</evidence>
<sequence>MDSTALNDMLGDIPEFLGNRTPMAWIEKALNEQDILLIDHAQCEKKAASTALSMMYKYVDRRELLAKMSKLAREELVHFDQVLKLMDARGLTYRHLSAGRYAGALHELVRGGEPQRLIDRLILGAFVEARSCERFAALVPHLDEELARFYQSLLKSEARHYKDYLGLARQYAEEPIEPRVQAFREKEAELIETPDDIFRFHSGVPA</sequence>
<dbReference type="InterPro" id="IPR009078">
    <property type="entry name" value="Ferritin-like_SF"/>
</dbReference>
<dbReference type="Gene3D" id="1.20.1260.10">
    <property type="match status" value="1"/>
</dbReference>
<dbReference type="InterPro" id="IPR010386">
    <property type="entry name" value="tRNA-Hydrxlase_MiaE"/>
</dbReference>
<dbReference type="PANTHER" id="PTHR42637:SF1">
    <property type="entry name" value="TRNA 2-(METHYLSULFANYL)-N(6)-ISOPENTENYLADENOSINE(37) HYDROXYLASE"/>
    <property type="match status" value="1"/>
</dbReference>
<dbReference type="CDD" id="cd07910">
    <property type="entry name" value="MiaE"/>
    <property type="match status" value="1"/>
</dbReference>
<accession>A0A918K6G0</accession>
<dbReference type="PIRSF" id="PIRSF020736">
    <property type="entry name" value="MiaE"/>
    <property type="match status" value="1"/>
</dbReference>
<dbReference type="Pfam" id="PF06175">
    <property type="entry name" value="MiaE"/>
    <property type="match status" value="1"/>
</dbReference>
<gene>
    <name evidence="1" type="ORF">GCM10007392_18620</name>
</gene>
<protein>
    <submittedName>
        <fullName evidence="1">tRNA-(Ms[2]io[6]A)-hydroxylase</fullName>
    </submittedName>
</protein>
<keyword evidence="2" id="KW-1185">Reference proteome</keyword>
<evidence type="ECO:0000313" key="2">
    <source>
        <dbReference type="Proteomes" id="UP000626148"/>
    </source>
</evidence>
<reference evidence="1" key="1">
    <citation type="journal article" date="2014" name="Int. J. Syst. Evol. Microbiol.">
        <title>Complete genome sequence of Corynebacterium casei LMG S-19264T (=DSM 44701T), isolated from a smear-ripened cheese.</title>
        <authorList>
            <consortium name="US DOE Joint Genome Institute (JGI-PGF)"/>
            <person name="Walter F."/>
            <person name="Albersmeier A."/>
            <person name="Kalinowski J."/>
            <person name="Ruckert C."/>
        </authorList>
    </citation>
    <scope>NUCLEOTIDE SEQUENCE</scope>
    <source>
        <strain evidence="1">KCTC 22169</strain>
    </source>
</reference>
<dbReference type="PANTHER" id="PTHR42637">
    <property type="entry name" value="TRNA-(MS[2]IO[6]A)-HYDROXYLASE"/>
    <property type="match status" value="1"/>
</dbReference>